<proteinExistence type="inferred from homology"/>
<comment type="similarity">
    <text evidence="1">Belongs to the peptidase S1 family.</text>
</comment>
<sequence>MLKISVLFLVYFFVSVRGVDLRIAGGEIANISRFPFLTALLTNQGSGAFVQKCGGSILTSNAILSAASCFYTDGELNNFAWWRARVGSSNANSGGTVYIINRITAHESFSPSTLVNDIAVLRTNLPISFQSNLIAAASIAGTGYTYTDNENVWAVGWGVTHAGADAIPPEQLRVALVRLINQQTCTSRHSEPQSGFTVTNTMICAGWLDVGVNGQCEGDVGGPLLDASGAVIGVFSYAHGCADLYYPDINTRVASYTPWIIDAARAP</sequence>
<organism evidence="8 9">
    <name type="scientific">Mythimna separata</name>
    <name type="common">Oriental armyworm</name>
    <name type="synonym">Pseudaletia separata</name>
    <dbReference type="NCBI Taxonomy" id="271217"/>
    <lineage>
        <taxon>Eukaryota</taxon>
        <taxon>Metazoa</taxon>
        <taxon>Ecdysozoa</taxon>
        <taxon>Arthropoda</taxon>
        <taxon>Hexapoda</taxon>
        <taxon>Insecta</taxon>
        <taxon>Pterygota</taxon>
        <taxon>Neoptera</taxon>
        <taxon>Endopterygota</taxon>
        <taxon>Lepidoptera</taxon>
        <taxon>Glossata</taxon>
        <taxon>Ditrysia</taxon>
        <taxon>Noctuoidea</taxon>
        <taxon>Noctuidae</taxon>
        <taxon>Noctuinae</taxon>
        <taxon>Hadenini</taxon>
        <taxon>Mythimna</taxon>
    </lineage>
</organism>
<dbReference type="PROSITE" id="PS50240">
    <property type="entry name" value="TRYPSIN_DOM"/>
    <property type="match status" value="1"/>
</dbReference>
<dbReference type="PANTHER" id="PTHR24276">
    <property type="entry name" value="POLYSERASE-RELATED"/>
    <property type="match status" value="1"/>
</dbReference>
<feature type="chain" id="PRO_5042138837" description="Peptidase S1 domain-containing protein" evidence="6">
    <location>
        <begin position="19"/>
        <end position="267"/>
    </location>
</feature>
<keyword evidence="2" id="KW-0645">Protease</keyword>
<evidence type="ECO:0000313" key="9">
    <source>
        <dbReference type="Proteomes" id="UP001231518"/>
    </source>
</evidence>
<dbReference type="AlphaFoldDB" id="A0AAD7YBA4"/>
<feature type="domain" description="Peptidase S1" evidence="7">
    <location>
        <begin position="23"/>
        <end position="265"/>
    </location>
</feature>
<dbReference type="Pfam" id="PF00089">
    <property type="entry name" value="Trypsin"/>
    <property type="match status" value="1"/>
</dbReference>
<accession>A0AAD7YBA4</accession>
<dbReference type="SUPFAM" id="SSF50494">
    <property type="entry name" value="Trypsin-like serine proteases"/>
    <property type="match status" value="1"/>
</dbReference>
<dbReference type="Proteomes" id="UP001231518">
    <property type="component" value="Chromosome 22"/>
</dbReference>
<evidence type="ECO:0000256" key="2">
    <source>
        <dbReference type="ARBA" id="ARBA00022670"/>
    </source>
</evidence>
<dbReference type="CDD" id="cd00190">
    <property type="entry name" value="Tryp_SPc"/>
    <property type="match status" value="1"/>
</dbReference>
<name>A0AAD7YBA4_MYTSE</name>
<dbReference type="SMART" id="SM00020">
    <property type="entry name" value="Tryp_SPc"/>
    <property type="match status" value="1"/>
</dbReference>
<dbReference type="PRINTS" id="PR00722">
    <property type="entry name" value="CHYMOTRYPSIN"/>
</dbReference>
<protein>
    <recommendedName>
        <fullName evidence="7">Peptidase S1 domain-containing protein</fullName>
    </recommendedName>
</protein>
<evidence type="ECO:0000256" key="5">
    <source>
        <dbReference type="ARBA" id="ARBA00023157"/>
    </source>
</evidence>
<feature type="signal peptide" evidence="6">
    <location>
        <begin position="1"/>
        <end position="18"/>
    </location>
</feature>
<evidence type="ECO:0000313" key="8">
    <source>
        <dbReference type="EMBL" id="KAJ8709264.1"/>
    </source>
</evidence>
<evidence type="ECO:0000256" key="1">
    <source>
        <dbReference type="ARBA" id="ARBA00007664"/>
    </source>
</evidence>
<dbReference type="Gene3D" id="2.40.10.10">
    <property type="entry name" value="Trypsin-like serine proteases"/>
    <property type="match status" value="1"/>
</dbReference>
<reference evidence="8" key="1">
    <citation type="submission" date="2023-03" db="EMBL/GenBank/DDBJ databases">
        <title>Chromosome-level genomes of two armyworms, Mythimna separata and Mythimna loreyi, provide insights into the biosynthesis and reception of sex pheromones.</title>
        <authorList>
            <person name="Zhao H."/>
        </authorList>
    </citation>
    <scope>NUCLEOTIDE SEQUENCE</scope>
    <source>
        <strain evidence="8">BeijingLab</strain>
        <tissue evidence="8">Pupa</tissue>
    </source>
</reference>
<evidence type="ECO:0000256" key="3">
    <source>
        <dbReference type="ARBA" id="ARBA00022801"/>
    </source>
</evidence>
<dbReference type="InterPro" id="IPR001254">
    <property type="entry name" value="Trypsin_dom"/>
</dbReference>
<dbReference type="EMBL" id="JARGEI010000024">
    <property type="protein sequence ID" value="KAJ8709264.1"/>
    <property type="molecule type" value="Genomic_DNA"/>
</dbReference>
<keyword evidence="5" id="KW-1015">Disulfide bond</keyword>
<evidence type="ECO:0000256" key="4">
    <source>
        <dbReference type="ARBA" id="ARBA00022825"/>
    </source>
</evidence>
<dbReference type="GO" id="GO:0004252">
    <property type="term" value="F:serine-type endopeptidase activity"/>
    <property type="evidence" value="ECO:0007669"/>
    <property type="project" value="InterPro"/>
</dbReference>
<comment type="caution">
    <text evidence="8">The sequence shown here is derived from an EMBL/GenBank/DDBJ whole genome shotgun (WGS) entry which is preliminary data.</text>
</comment>
<dbReference type="InterPro" id="IPR001314">
    <property type="entry name" value="Peptidase_S1A"/>
</dbReference>
<evidence type="ECO:0000256" key="6">
    <source>
        <dbReference type="SAM" id="SignalP"/>
    </source>
</evidence>
<keyword evidence="6" id="KW-0732">Signal</keyword>
<dbReference type="InterPro" id="IPR009003">
    <property type="entry name" value="Peptidase_S1_PA"/>
</dbReference>
<dbReference type="InterPro" id="IPR050430">
    <property type="entry name" value="Peptidase_S1"/>
</dbReference>
<dbReference type="PANTHER" id="PTHR24276:SF91">
    <property type="entry name" value="AT26814P-RELATED"/>
    <property type="match status" value="1"/>
</dbReference>
<dbReference type="InterPro" id="IPR043504">
    <property type="entry name" value="Peptidase_S1_PA_chymotrypsin"/>
</dbReference>
<keyword evidence="9" id="KW-1185">Reference proteome</keyword>
<keyword evidence="4" id="KW-0720">Serine protease</keyword>
<dbReference type="GO" id="GO:0006508">
    <property type="term" value="P:proteolysis"/>
    <property type="evidence" value="ECO:0007669"/>
    <property type="project" value="UniProtKB-KW"/>
</dbReference>
<gene>
    <name evidence="8" type="ORF">PYW07_009090</name>
</gene>
<keyword evidence="3" id="KW-0378">Hydrolase</keyword>
<evidence type="ECO:0000259" key="7">
    <source>
        <dbReference type="PROSITE" id="PS50240"/>
    </source>
</evidence>